<evidence type="ECO:0000313" key="2">
    <source>
        <dbReference type="EMBL" id="KRM25015.1"/>
    </source>
</evidence>
<dbReference type="Pfam" id="PF11151">
    <property type="entry name" value="DUF2929"/>
    <property type="match status" value="1"/>
</dbReference>
<evidence type="ECO:0008006" key="4">
    <source>
        <dbReference type="Google" id="ProtNLM"/>
    </source>
</evidence>
<reference evidence="2 3" key="1">
    <citation type="journal article" date="2015" name="Genome Announc.">
        <title>Expanding the biotechnology potential of lactobacilli through comparative genomics of 213 strains and associated genera.</title>
        <authorList>
            <person name="Sun Z."/>
            <person name="Harris H.M."/>
            <person name="McCann A."/>
            <person name="Guo C."/>
            <person name="Argimon S."/>
            <person name="Zhang W."/>
            <person name="Yang X."/>
            <person name="Jeffery I.B."/>
            <person name="Cooney J.C."/>
            <person name="Kagawa T.F."/>
            <person name="Liu W."/>
            <person name="Song Y."/>
            <person name="Salvetti E."/>
            <person name="Wrobel A."/>
            <person name="Rasinkangas P."/>
            <person name="Parkhill J."/>
            <person name="Rea M.C."/>
            <person name="O'Sullivan O."/>
            <person name="Ritari J."/>
            <person name="Douillard F.P."/>
            <person name="Paul Ross R."/>
            <person name="Yang R."/>
            <person name="Briner A.E."/>
            <person name="Felis G.E."/>
            <person name="de Vos W.M."/>
            <person name="Barrangou R."/>
            <person name="Klaenhammer T.R."/>
            <person name="Caufield P.W."/>
            <person name="Cui Y."/>
            <person name="Zhang H."/>
            <person name="O'Toole P.W."/>
        </authorList>
    </citation>
    <scope>NUCLEOTIDE SEQUENCE [LARGE SCALE GENOMIC DNA]</scope>
    <source>
        <strain evidence="2 3">DSM 6035</strain>
    </source>
</reference>
<evidence type="ECO:0000313" key="3">
    <source>
        <dbReference type="Proteomes" id="UP000051412"/>
    </source>
</evidence>
<accession>A0A0R1X413</accession>
<gene>
    <name evidence="2" type="ORF">FD32_GL001139</name>
</gene>
<proteinExistence type="predicted"/>
<feature type="transmembrane region" description="Helical" evidence="1">
    <location>
        <begin position="41"/>
        <end position="60"/>
    </location>
</feature>
<evidence type="ECO:0000256" key="1">
    <source>
        <dbReference type="SAM" id="Phobius"/>
    </source>
</evidence>
<name>A0A0R1X413_9LACO</name>
<comment type="caution">
    <text evidence="2">The sequence shown here is derived from an EMBL/GenBank/DDBJ whole genome shotgun (WGS) entry which is preliminary data.</text>
</comment>
<organism evidence="2 3">
    <name type="scientific">Limosilactobacillus panis DSM 6035</name>
    <dbReference type="NCBI Taxonomy" id="1423782"/>
    <lineage>
        <taxon>Bacteria</taxon>
        <taxon>Bacillati</taxon>
        <taxon>Bacillota</taxon>
        <taxon>Bacilli</taxon>
        <taxon>Lactobacillales</taxon>
        <taxon>Lactobacillaceae</taxon>
        <taxon>Limosilactobacillus</taxon>
    </lineage>
</organism>
<dbReference type="AlphaFoldDB" id="A0A0R1X413"/>
<dbReference type="InterPro" id="IPR021324">
    <property type="entry name" value="DUF2929"/>
</dbReference>
<dbReference type="PATRIC" id="fig|1423782.4.peg.1190"/>
<keyword evidence="1" id="KW-1133">Transmembrane helix</keyword>
<dbReference type="EMBL" id="AZGM01000140">
    <property type="protein sequence ID" value="KRM25015.1"/>
    <property type="molecule type" value="Genomic_DNA"/>
</dbReference>
<dbReference type="Proteomes" id="UP000051412">
    <property type="component" value="Unassembled WGS sequence"/>
</dbReference>
<keyword evidence="3" id="KW-1185">Reference proteome</keyword>
<keyword evidence="1" id="KW-0472">Membrane</keyword>
<keyword evidence="1" id="KW-0812">Transmembrane</keyword>
<protein>
    <recommendedName>
        <fullName evidence="4">DUF2929 family protein</fullName>
    </recommendedName>
</protein>
<sequence>MKFMKTLSKNIIAALWGLILAEVLAYITSQLEGMTPDYKLMAIIGAVMAIIAVNCVNAITGKADPAKQEK</sequence>